<sequence>MPLGAVLPRHLMREGLAKFLPLADLPHFRALDSHTKPALEDDLIWWECASSVLPQFRLSLELFSQRNRADFLSFAMGFLKSPVAACIEVPVRSMGEARKLAKLVANASTAAASHLARGGSFAKVFIGKLKFEETTIGAAFEDGLFPDQSNAVEHEVCLGSTITVPDLQIDGPGKQLSLHFAWQAGSLLVGARDDKLPIAAIELPEDYLWLYQELPAEQKATQRPLTLDLMSFSDAVILNHRGAAVPTNAAWQAAASGIYAHTRGKAAARKAFVEGVLCVMCVRDGMPEHTTCLAKTLNLDTPQR</sequence>
<evidence type="ECO:0000313" key="1">
    <source>
        <dbReference type="EMBL" id="CAD9618957.1"/>
    </source>
</evidence>
<dbReference type="AlphaFoldDB" id="A0A6V0KCS9"/>
<dbReference type="EMBL" id="HBGW01069411">
    <property type="protein sequence ID" value="CAD9618957.1"/>
    <property type="molecule type" value="Transcribed_RNA"/>
</dbReference>
<proteinExistence type="predicted"/>
<gene>
    <name evidence="1" type="ORF">BRAN1462_LOCUS44256</name>
</gene>
<accession>A0A6V0KCS9</accession>
<protein>
    <submittedName>
        <fullName evidence="1">Uncharacterized protein</fullName>
    </submittedName>
</protein>
<reference evidence="1" key="1">
    <citation type="submission" date="2021-01" db="EMBL/GenBank/DDBJ databases">
        <authorList>
            <person name="Corre E."/>
            <person name="Pelletier E."/>
            <person name="Niang G."/>
            <person name="Scheremetjew M."/>
            <person name="Finn R."/>
            <person name="Kale V."/>
            <person name="Holt S."/>
            <person name="Cochrane G."/>
            <person name="Meng A."/>
            <person name="Brown T."/>
            <person name="Cohen L."/>
        </authorList>
    </citation>
    <scope>NUCLEOTIDE SEQUENCE</scope>
    <source>
        <strain evidence="1">RCC3387</strain>
    </source>
</reference>
<organism evidence="1">
    <name type="scientific">Zooxanthella nutricula</name>
    <dbReference type="NCBI Taxonomy" id="1333877"/>
    <lineage>
        <taxon>Eukaryota</taxon>
        <taxon>Sar</taxon>
        <taxon>Alveolata</taxon>
        <taxon>Dinophyceae</taxon>
        <taxon>Peridiniales</taxon>
        <taxon>Peridiniales incertae sedis</taxon>
        <taxon>Zooxanthella</taxon>
    </lineage>
</organism>
<name>A0A6V0KCS9_9DINO</name>